<proteinExistence type="predicted"/>
<feature type="compositionally biased region" description="Gly residues" evidence="1">
    <location>
        <begin position="505"/>
        <end position="515"/>
    </location>
</feature>
<sequence>MRPLLQQTVPWTLMGRVAVTLGVRGSQGLPSAVAGTPGVVDRAPEAAGTWGVQGVADGGGSKRRNKPAHTKAAMAAIMVPGLFQRMDDHMTGVPECSSNNFAPMPSPRGSLESCGGMRPDARVRPLRKCASTPTLHSMLSPSGGSDTSTSGAEEQGMEVYVVLRPFKEFGGGMFNRMPRRVRAGVRDAGICHYLAVFKQRDGSLVQFDFGPRGGGDIHVAQGPFAFLSKSTGGKMQRLVPGEVRERRLSKLPAAHMLVGRTPLTLSDIRAWNSLQQQGCMDYELHRNDCRHYTNCLVQYTTGREQAASAVLSHQFNRARGKGAYGLATGVVRVSQWFTDLANWSKVQLVSNVSMYGMIAMSGQKALARLRPAALLPRAAARLQPVSKALVGPVKQALSGRVRHALVRKPVVVGTTAAVATFAASSSAQAPVLQESVTVGARVAGSFRTAAQATMAAAGTAVYRAGAVTTRTTSQAAVMAGSLAGAASRSAAGLMLGRQLQSEGGDSNGGDGGGFWGQHQHQSQLQEAPAAQQRASLPSYRGADRAQRLSMAISSVARR</sequence>
<gene>
    <name evidence="2" type="ORF">D9Q98_009824</name>
</gene>
<comment type="caution">
    <text evidence="2">The sequence shown here is derived from an EMBL/GenBank/DDBJ whole genome shotgun (WGS) entry which is preliminary data.</text>
</comment>
<evidence type="ECO:0000313" key="3">
    <source>
        <dbReference type="Proteomes" id="UP001055712"/>
    </source>
</evidence>
<protein>
    <submittedName>
        <fullName evidence="2">Uncharacterized protein</fullName>
    </submittedName>
</protein>
<dbReference type="OrthoDB" id="513772at2759"/>
<dbReference type="EMBL" id="SIDB01000014">
    <property type="protein sequence ID" value="KAI3423991.1"/>
    <property type="molecule type" value="Genomic_DNA"/>
</dbReference>
<dbReference type="Proteomes" id="UP001055712">
    <property type="component" value="Unassembled WGS sequence"/>
</dbReference>
<reference evidence="2" key="1">
    <citation type="journal article" date="2019" name="Plant J.">
        <title>Chlorella vulgaris genome assembly and annotation reveals the molecular basis for metabolic acclimation to high light conditions.</title>
        <authorList>
            <person name="Cecchin M."/>
            <person name="Marcolungo L."/>
            <person name="Rossato M."/>
            <person name="Girolomoni L."/>
            <person name="Cosentino E."/>
            <person name="Cuine S."/>
            <person name="Li-Beisson Y."/>
            <person name="Delledonne M."/>
            <person name="Ballottari M."/>
        </authorList>
    </citation>
    <scope>NUCLEOTIDE SEQUENCE</scope>
    <source>
        <strain evidence="2">211/11P</strain>
    </source>
</reference>
<dbReference type="PANTHER" id="PTHR36342">
    <property type="entry name" value="PTB DOMAIN ENGULFMENT ADAPTER"/>
    <property type="match status" value="1"/>
</dbReference>
<feature type="region of interest" description="Disordered" evidence="1">
    <location>
        <begin position="130"/>
        <end position="153"/>
    </location>
</feature>
<keyword evidence="3" id="KW-1185">Reference proteome</keyword>
<organism evidence="2 3">
    <name type="scientific">Chlorella vulgaris</name>
    <name type="common">Green alga</name>
    <dbReference type="NCBI Taxonomy" id="3077"/>
    <lineage>
        <taxon>Eukaryota</taxon>
        <taxon>Viridiplantae</taxon>
        <taxon>Chlorophyta</taxon>
        <taxon>core chlorophytes</taxon>
        <taxon>Trebouxiophyceae</taxon>
        <taxon>Chlorellales</taxon>
        <taxon>Chlorellaceae</taxon>
        <taxon>Chlorella clade</taxon>
        <taxon>Chlorella</taxon>
    </lineage>
</organism>
<feature type="region of interest" description="Disordered" evidence="1">
    <location>
        <begin position="499"/>
        <end position="542"/>
    </location>
</feature>
<evidence type="ECO:0000313" key="2">
    <source>
        <dbReference type="EMBL" id="KAI3423991.1"/>
    </source>
</evidence>
<accession>A0A9D4TF58</accession>
<dbReference type="PANTHER" id="PTHR36342:SF1">
    <property type="entry name" value="PTB DOMAIN ENGULFMENT ADAPTER"/>
    <property type="match status" value="1"/>
</dbReference>
<feature type="compositionally biased region" description="Low complexity" evidence="1">
    <location>
        <begin position="140"/>
        <end position="151"/>
    </location>
</feature>
<reference evidence="2" key="2">
    <citation type="submission" date="2020-11" db="EMBL/GenBank/DDBJ databases">
        <authorList>
            <person name="Cecchin M."/>
            <person name="Marcolungo L."/>
            <person name="Rossato M."/>
            <person name="Girolomoni L."/>
            <person name="Cosentino E."/>
            <person name="Cuine S."/>
            <person name="Li-Beisson Y."/>
            <person name="Delledonne M."/>
            <person name="Ballottari M."/>
        </authorList>
    </citation>
    <scope>NUCLEOTIDE SEQUENCE</scope>
    <source>
        <strain evidence="2">211/11P</strain>
        <tissue evidence="2">Whole cell</tissue>
    </source>
</reference>
<dbReference type="AlphaFoldDB" id="A0A9D4TF58"/>
<name>A0A9D4TF58_CHLVU</name>
<evidence type="ECO:0000256" key="1">
    <source>
        <dbReference type="SAM" id="MobiDB-lite"/>
    </source>
</evidence>